<keyword evidence="1" id="KW-0472">Membrane</keyword>
<keyword evidence="3" id="KW-1185">Reference proteome</keyword>
<evidence type="ECO:0000313" key="2">
    <source>
        <dbReference type="EMBL" id="MEQ2521744.1"/>
    </source>
</evidence>
<gene>
    <name evidence="2" type="ORF">WMO24_15105</name>
</gene>
<dbReference type="RefSeq" id="WP_349217216.1">
    <property type="nucleotide sequence ID" value="NZ_JBBMFA010000114.1"/>
</dbReference>
<keyword evidence="1" id="KW-0812">Transmembrane</keyword>
<evidence type="ECO:0008006" key="4">
    <source>
        <dbReference type="Google" id="ProtNLM"/>
    </source>
</evidence>
<accession>A0ABV1GJ42</accession>
<protein>
    <recommendedName>
        <fullName evidence="4">Peptidase M50 domain-containing protein</fullName>
    </recommendedName>
</protein>
<feature type="transmembrane region" description="Helical" evidence="1">
    <location>
        <begin position="151"/>
        <end position="171"/>
    </location>
</feature>
<reference evidence="2 3" key="1">
    <citation type="submission" date="2024-03" db="EMBL/GenBank/DDBJ databases">
        <title>Human intestinal bacterial collection.</title>
        <authorList>
            <person name="Pauvert C."/>
            <person name="Hitch T.C.A."/>
            <person name="Clavel T."/>
        </authorList>
    </citation>
    <scope>NUCLEOTIDE SEQUENCE [LARGE SCALE GENOMIC DNA]</scope>
    <source>
        <strain evidence="2 3">CLA-JM-H11</strain>
    </source>
</reference>
<organism evidence="2 3">
    <name type="scientific">Ruthenibacterium intestinale</name>
    <dbReference type="NCBI Taxonomy" id="3133163"/>
    <lineage>
        <taxon>Bacteria</taxon>
        <taxon>Bacillati</taxon>
        <taxon>Bacillota</taxon>
        <taxon>Clostridia</taxon>
        <taxon>Eubacteriales</taxon>
        <taxon>Oscillospiraceae</taxon>
        <taxon>Ruthenibacterium</taxon>
    </lineage>
</organism>
<feature type="transmembrane region" description="Helical" evidence="1">
    <location>
        <begin position="123"/>
        <end position="145"/>
    </location>
</feature>
<proteinExistence type="predicted"/>
<feature type="transmembrane region" description="Helical" evidence="1">
    <location>
        <begin position="40"/>
        <end position="59"/>
    </location>
</feature>
<keyword evidence="1" id="KW-1133">Transmembrane helix</keyword>
<dbReference type="EMBL" id="JBBMFA010000114">
    <property type="protein sequence ID" value="MEQ2521744.1"/>
    <property type="molecule type" value="Genomic_DNA"/>
</dbReference>
<evidence type="ECO:0000313" key="3">
    <source>
        <dbReference type="Proteomes" id="UP001477672"/>
    </source>
</evidence>
<comment type="caution">
    <text evidence="2">The sequence shown here is derived from an EMBL/GenBank/DDBJ whole genome shotgun (WGS) entry which is preliminary data.</text>
</comment>
<name>A0ABV1GJ42_9FIRM</name>
<sequence>MKRLFRKLAFILIGAVMGIVLVALYSAFLPVVLDLSLFPLLLSLLVTLVWMSVVFMFSVPLHEAGHLVFGLATGYEFVSFRAGKTIWTKRDGKLVRGRCQVAGTAGQCLMSPPGQPDGAYPYVLYNLGGALFNLLGGALLLGIAFALPSLAGFLCASAGLTNLFMGLVNLLPLPDVCNDGVNLLALRKGAEARRAFWITLAANARLAQGARPLDLPADWTQPLPDFTEHTPALTFGLLVLEAARRMDAGDYDQTIALLNQLLQFPQVVPAQKLASEGDVLLLTLLTKGPGPEAGKLCTPKLLGALRAGKTSPPSQCTLYAAARLQTGNETDAQKARAAFEKAALTHPYPGETQLYRELFDAVDRKADALRGT</sequence>
<dbReference type="Proteomes" id="UP001477672">
    <property type="component" value="Unassembled WGS sequence"/>
</dbReference>
<feature type="transmembrane region" description="Helical" evidence="1">
    <location>
        <begin position="7"/>
        <end position="28"/>
    </location>
</feature>
<evidence type="ECO:0000256" key="1">
    <source>
        <dbReference type="SAM" id="Phobius"/>
    </source>
</evidence>